<dbReference type="AlphaFoldDB" id="A9CXM4"/>
<dbReference type="STRING" id="411684.HPDFL43_20872"/>
<accession>A9CXM4</accession>
<dbReference type="GO" id="GO:0005886">
    <property type="term" value="C:plasma membrane"/>
    <property type="evidence" value="ECO:0007669"/>
    <property type="project" value="TreeGrafter"/>
</dbReference>
<keyword evidence="3" id="KW-1185">Reference proteome</keyword>
<sequence length="270" mass="30911">MQLDYAFKAFLSRLRGEKRHGPYSSKHFRLVLDLTKVRNKALAEPDPQIKAFLLYAISFGALSHSQIFQDAFVHWALGGKRDGYFCDFGATNGVALSNSYALENNFGWTGICAEPATSWHEDLRKNRPGIITETRCVWARSGERLTFSESVSRELSTLTQFESADNHARHRRGAKTYEVETISLNDMLEQHNAPEKFDYLSIDTEGSELDILRAFDIKRWRPAVITVEHNYTANRQPICDLLVAAGYRRVLPEVSLYDDWYVEERVQLPG</sequence>
<protein>
    <submittedName>
        <fullName evidence="2">Methyltransferase, FkbM family</fullName>
    </submittedName>
</protein>
<dbReference type="EMBL" id="ABIA03000001">
    <property type="protein sequence ID" value="EDQ35687.1"/>
    <property type="molecule type" value="Genomic_DNA"/>
</dbReference>
<dbReference type="Pfam" id="PF05050">
    <property type="entry name" value="Methyltransf_21"/>
    <property type="match status" value="1"/>
</dbReference>
<dbReference type="Gene3D" id="3.40.50.150">
    <property type="entry name" value="Vaccinia Virus protein VP39"/>
    <property type="match status" value="1"/>
</dbReference>
<dbReference type="InterPro" id="IPR029063">
    <property type="entry name" value="SAM-dependent_MTases_sf"/>
</dbReference>
<evidence type="ECO:0000259" key="1">
    <source>
        <dbReference type="Pfam" id="PF05050"/>
    </source>
</evidence>
<dbReference type="InterPro" id="IPR006342">
    <property type="entry name" value="FkbM_mtfrase"/>
</dbReference>
<dbReference type="PANTHER" id="PTHR34009:SF2">
    <property type="entry name" value="PROTEIN STAR"/>
    <property type="match status" value="1"/>
</dbReference>
<dbReference type="GO" id="GO:0016197">
    <property type="term" value="P:endosomal transport"/>
    <property type="evidence" value="ECO:0007669"/>
    <property type="project" value="TreeGrafter"/>
</dbReference>
<dbReference type="InterPro" id="IPR053202">
    <property type="entry name" value="EGF_Rcpt_Signaling_Reg"/>
</dbReference>
<dbReference type="HOGENOM" id="CLU_049570_1_0_5"/>
<proteinExistence type="predicted"/>
<dbReference type="PANTHER" id="PTHR34009">
    <property type="entry name" value="PROTEIN STAR"/>
    <property type="match status" value="1"/>
</dbReference>
<evidence type="ECO:0000313" key="2">
    <source>
        <dbReference type="EMBL" id="EDQ35687.1"/>
    </source>
</evidence>
<reference evidence="2 3" key="1">
    <citation type="submission" date="2007-10" db="EMBL/GenBank/DDBJ databases">
        <authorList>
            <person name="Wagner-Dobler I."/>
            <person name="Ferriera S."/>
            <person name="Johnson J."/>
            <person name="Kravitz S."/>
            <person name="Beeson K."/>
            <person name="Sutton G."/>
            <person name="Rogers Y.-H."/>
            <person name="Friedman R."/>
            <person name="Frazier M."/>
            <person name="Venter J.C."/>
        </authorList>
    </citation>
    <scope>NUCLEOTIDE SEQUENCE [LARGE SCALE GENOMIC DNA]</scope>
    <source>
        <strain evidence="2 3">DFL-43</strain>
    </source>
</reference>
<dbReference type="SUPFAM" id="SSF53335">
    <property type="entry name" value="S-adenosyl-L-methionine-dependent methyltransferases"/>
    <property type="match status" value="1"/>
</dbReference>
<keyword evidence="2" id="KW-0489">Methyltransferase</keyword>
<evidence type="ECO:0000313" key="3">
    <source>
        <dbReference type="Proteomes" id="UP000004291"/>
    </source>
</evidence>
<feature type="domain" description="Methyltransferase FkbM" evidence="1">
    <location>
        <begin position="87"/>
        <end position="248"/>
    </location>
</feature>
<reference evidence="2 3" key="2">
    <citation type="submission" date="2012-06" db="EMBL/GenBank/DDBJ databases">
        <authorList>
            <person name="Fiebig A."/>
        </authorList>
    </citation>
    <scope>NUCLEOTIDE SEQUENCE [LARGE SCALE GENOMIC DNA]</scope>
    <source>
        <strain evidence="2 3">DFL-43</strain>
    </source>
</reference>
<dbReference type="RefSeq" id="WP_007199918.1">
    <property type="nucleotide sequence ID" value="NZ_CM002917.1"/>
</dbReference>
<organism evidence="2 3">
    <name type="scientific">Hoeflea phototrophica (strain DSM 17068 / NCIMB 14078 / DFL-43)</name>
    <dbReference type="NCBI Taxonomy" id="411684"/>
    <lineage>
        <taxon>Bacteria</taxon>
        <taxon>Pseudomonadati</taxon>
        <taxon>Pseudomonadota</taxon>
        <taxon>Alphaproteobacteria</taxon>
        <taxon>Hyphomicrobiales</taxon>
        <taxon>Rhizobiaceae</taxon>
        <taxon>Hoeflea</taxon>
    </lineage>
</organism>
<comment type="caution">
    <text evidence="2">The sequence shown here is derived from an EMBL/GenBank/DDBJ whole genome shotgun (WGS) entry which is preliminary data.</text>
</comment>
<dbReference type="GO" id="GO:0006888">
    <property type="term" value="P:endoplasmic reticulum to Golgi vesicle-mediated transport"/>
    <property type="evidence" value="ECO:0007669"/>
    <property type="project" value="TreeGrafter"/>
</dbReference>
<gene>
    <name evidence="2" type="ORF">HPDFL43_20872</name>
</gene>
<keyword evidence="2" id="KW-0808">Transferase</keyword>
<dbReference type="GO" id="GO:0032259">
    <property type="term" value="P:methylation"/>
    <property type="evidence" value="ECO:0007669"/>
    <property type="project" value="UniProtKB-KW"/>
</dbReference>
<dbReference type="Proteomes" id="UP000004291">
    <property type="component" value="Chromosome"/>
</dbReference>
<name>A9CXM4_HOEPD</name>
<dbReference type="GO" id="GO:0008168">
    <property type="term" value="F:methyltransferase activity"/>
    <property type="evidence" value="ECO:0007669"/>
    <property type="project" value="UniProtKB-KW"/>
</dbReference>
<dbReference type="eggNOG" id="COG0457">
    <property type="taxonomic scope" value="Bacteria"/>
</dbReference>
<dbReference type="GO" id="GO:0005737">
    <property type="term" value="C:cytoplasm"/>
    <property type="evidence" value="ECO:0007669"/>
    <property type="project" value="GOC"/>
</dbReference>
<dbReference type="NCBIfam" id="TIGR01444">
    <property type="entry name" value="fkbM_fam"/>
    <property type="match status" value="1"/>
</dbReference>